<gene>
    <name evidence="6" type="ORF">FOPG_12814</name>
</gene>
<dbReference type="PANTHER" id="PTHR31465">
    <property type="entry name" value="PROTEIN RTA1-RELATED"/>
    <property type="match status" value="1"/>
</dbReference>
<feature type="transmembrane region" description="Helical" evidence="5">
    <location>
        <begin position="47"/>
        <end position="69"/>
    </location>
</feature>
<evidence type="ECO:0000256" key="2">
    <source>
        <dbReference type="ARBA" id="ARBA00022692"/>
    </source>
</evidence>
<evidence type="ECO:0000256" key="5">
    <source>
        <dbReference type="SAM" id="Phobius"/>
    </source>
</evidence>
<keyword evidence="3 5" id="KW-1133">Transmembrane helix</keyword>
<evidence type="ECO:0000256" key="1">
    <source>
        <dbReference type="ARBA" id="ARBA00004141"/>
    </source>
</evidence>
<comment type="subcellular location">
    <subcellularLocation>
        <location evidence="1">Membrane</location>
        <topology evidence="1">Multi-pass membrane protein</topology>
    </subcellularLocation>
</comment>
<dbReference type="HOGENOM" id="CLU_2638171_0_0_1"/>
<reference evidence="6" key="2">
    <citation type="submission" date="2014-03" db="EMBL/GenBank/DDBJ databases">
        <title>The Genome Annotation of Fusarium oxysporum PHW808.</title>
        <authorList>
            <consortium name="The Broad Institute Genomics Platform"/>
            <person name="Ma L.-J."/>
            <person name="Corby-Kistler H."/>
            <person name="Broz K."/>
            <person name="Gale L.R."/>
            <person name="Jonkers W."/>
            <person name="O'Donnell K."/>
            <person name="Ploetz R."/>
            <person name="Steinberg C."/>
            <person name="Schwartz D.C."/>
            <person name="VanEtten H."/>
            <person name="Zhou S."/>
            <person name="Young S.K."/>
            <person name="Zeng Q."/>
            <person name="Gargeya S."/>
            <person name="Fitzgerald M."/>
            <person name="Abouelleil A."/>
            <person name="Alvarado L."/>
            <person name="Chapman S.B."/>
            <person name="Gainer-Dewar J."/>
            <person name="Goldberg J."/>
            <person name="Griggs A."/>
            <person name="Gujja S."/>
            <person name="Hansen M."/>
            <person name="Howarth C."/>
            <person name="Imamovic A."/>
            <person name="Ireland A."/>
            <person name="Larimer J."/>
            <person name="McCowan C."/>
            <person name="Murphy C."/>
            <person name="Pearson M."/>
            <person name="Poon T.W."/>
            <person name="Priest M."/>
            <person name="Roberts A."/>
            <person name="Saif S."/>
            <person name="Shea T."/>
            <person name="Sykes S."/>
            <person name="Wortman J."/>
            <person name="Nusbaum C."/>
            <person name="Birren B."/>
        </authorList>
    </citation>
    <scope>NUCLEOTIDE SEQUENCE</scope>
    <source>
        <strain evidence="6">54008</strain>
    </source>
</reference>
<dbReference type="InterPro" id="IPR007568">
    <property type="entry name" value="RTA1"/>
</dbReference>
<keyword evidence="2 5" id="KW-0812">Transmembrane</keyword>
<protein>
    <submittedName>
        <fullName evidence="6">Uncharacterized protein</fullName>
    </submittedName>
</protein>
<organism evidence="6">
    <name type="scientific">Fusarium oxysporum f. sp. conglutinans race 2 54008</name>
    <dbReference type="NCBI Taxonomy" id="1089457"/>
    <lineage>
        <taxon>Eukaryota</taxon>
        <taxon>Fungi</taxon>
        <taxon>Dikarya</taxon>
        <taxon>Ascomycota</taxon>
        <taxon>Pezizomycotina</taxon>
        <taxon>Sordariomycetes</taxon>
        <taxon>Hypocreomycetidae</taxon>
        <taxon>Hypocreales</taxon>
        <taxon>Nectriaceae</taxon>
        <taxon>Fusarium</taxon>
        <taxon>Fusarium oxysporum species complex</taxon>
    </lineage>
</organism>
<dbReference type="Pfam" id="PF04479">
    <property type="entry name" value="RTA1"/>
    <property type="match status" value="1"/>
</dbReference>
<proteinExistence type="predicted"/>
<dbReference type="Proteomes" id="UP000030676">
    <property type="component" value="Unassembled WGS sequence"/>
</dbReference>
<dbReference type="AlphaFoldDB" id="X0IE04"/>
<evidence type="ECO:0000313" key="6">
    <source>
        <dbReference type="EMBL" id="EXL71424.1"/>
    </source>
</evidence>
<dbReference type="GO" id="GO:0016020">
    <property type="term" value="C:membrane"/>
    <property type="evidence" value="ECO:0007669"/>
    <property type="project" value="UniProtKB-SubCell"/>
</dbReference>
<dbReference type="PANTHER" id="PTHR31465:SF1">
    <property type="entry name" value="PROTEIN RTA1-RELATED"/>
    <property type="match status" value="1"/>
</dbReference>
<accession>X0IE04</accession>
<dbReference type="EMBL" id="KK033225">
    <property type="protein sequence ID" value="EXL71424.1"/>
    <property type="molecule type" value="Genomic_DNA"/>
</dbReference>
<sequence>MRIRIRWLTRIFVGCDVLSFLAQGAGGAMQASKSSGKTKPNAGKEDIGYYLVKGGLVFQPVVFAFSMAVKATFHIRI</sequence>
<keyword evidence="4 5" id="KW-0472">Membrane</keyword>
<evidence type="ECO:0000256" key="3">
    <source>
        <dbReference type="ARBA" id="ARBA00022989"/>
    </source>
</evidence>
<name>X0IE04_FUSOX</name>
<evidence type="ECO:0000256" key="4">
    <source>
        <dbReference type="ARBA" id="ARBA00023136"/>
    </source>
</evidence>
<reference evidence="6" key="1">
    <citation type="submission" date="2011-11" db="EMBL/GenBank/DDBJ databases">
        <title>The Genome Sequence of Fusarium oxysporum PHW808.</title>
        <authorList>
            <consortium name="The Broad Institute Genome Sequencing Platform"/>
            <person name="Ma L.-J."/>
            <person name="Gale L.R."/>
            <person name="Schwartz D.C."/>
            <person name="Zhou S."/>
            <person name="Corby-Kistler H."/>
            <person name="Young S.K."/>
            <person name="Zeng Q."/>
            <person name="Gargeya S."/>
            <person name="Fitzgerald M."/>
            <person name="Haas B."/>
            <person name="Abouelleil A."/>
            <person name="Alvarado L."/>
            <person name="Arachchi H.M."/>
            <person name="Berlin A."/>
            <person name="Brown A."/>
            <person name="Chapman S.B."/>
            <person name="Chen Z."/>
            <person name="Dunbar C."/>
            <person name="Freedman E."/>
            <person name="Gearin G."/>
            <person name="Goldberg J."/>
            <person name="Griggs A."/>
            <person name="Gujja S."/>
            <person name="Heiman D."/>
            <person name="Howarth C."/>
            <person name="Larson L."/>
            <person name="Lui A."/>
            <person name="MacDonald P.J.P."/>
            <person name="Montmayeur A."/>
            <person name="Murphy C."/>
            <person name="Neiman D."/>
            <person name="Pearson M."/>
            <person name="Priest M."/>
            <person name="Roberts A."/>
            <person name="Saif S."/>
            <person name="Shea T."/>
            <person name="Shenoy N."/>
            <person name="Sisk P."/>
            <person name="Stolte C."/>
            <person name="Sykes S."/>
            <person name="Wortman J."/>
            <person name="Nusbaum C."/>
            <person name="Birren B."/>
        </authorList>
    </citation>
    <scope>NUCLEOTIDE SEQUENCE [LARGE SCALE GENOMIC DNA]</scope>
    <source>
        <strain evidence="6">54008</strain>
    </source>
</reference>